<dbReference type="RefSeq" id="WP_005196395.1">
    <property type="nucleotide sequence ID" value="NZ_CP022580.1"/>
</dbReference>
<accession>A0AAW4FZA8</accession>
<comment type="caution">
    <text evidence="3">The sequence shown here is derived from an EMBL/GenBank/DDBJ whole genome shotgun (WGS) entry which is preliminary data.</text>
</comment>
<feature type="compositionally biased region" description="Basic and acidic residues" evidence="1">
    <location>
        <begin position="20"/>
        <end position="31"/>
    </location>
</feature>
<reference evidence="3" key="1">
    <citation type="submission" date="2021-02" db="EMBL/GenBank/DDBJ databases">
        <title>Taxonomy, biology and ecology of Rhodococcus bacteria occurring in California pistachio and other woody hosts as revealed by genome sequence analyses.</title>
        <authorList>
            <person name="Riely B."/>
            <person name="Gai Y."/>
        </authorList>
    </citation>
    <scope>NUCLEOTIDE SEQUENCE</scope>
    <source>
        <strain evidence="3">BP-295</strain>
    </source>
</reference>
<proteinExistence type="predicted"/>
<name>A0AAW4FZA8_GORRU</name>
<feature type="transmembrane region" description="Helical" evidence="2">
    <location>
        <begin position="52"/>
        <end position="74"/>
    </location>
</feature>
<reference evidence="4" key="2">
    <citation type="submission" date="2023-04" db="EMBL/GenBank/DDBJ databases">
        <title>Characterization and analysis of the complete genome of Gordonia rubripertincta 112, the degrader of aromatic and aliphatic compounds.</title>
        <authorList>
            <person name="Frantsuzova E."/>
            <person name="Bogun A."/>
            <person name="Delegan Y."/>
        </authorList>
    </citation>
    <scope>NUCLEOTIDE SEQUENCE</scope>
    <source>
        <strain evidence="4">112</strain>
    </source>
</reference>
<keyword evidence="2" id="KW-1133">Transmembrane helix</keyword>
<evidence type="ECO:0000313" key="4">
    <source>
        <dbReference type="EMBL" id="MDG6782257.1"/>
    </source>
</evidence>
<evidence type="ECO:0000256" key="1">
    <source>
        <dbReference type="SAM" id="MobiDB-lite"/>
    </source>
</evidence>
<sequence>MDRGRSDDWRSRRRYTGRHRGVDTRTPQEKRAGRRDRARQEFVGQIEERVKLWLECSPSFIGFVLGVFAGVSMWG</sequence>
<dbReference type="Proteomes" id="UP001195196">
    <property type="component" value="Unassembled WGS sequence"/>
</dbReference>
<evidence type="ECO:0000313" key="3">
    <source>
        <dbReference type="EMBL" id="MBM7276442.1"/>
    </source>
</evidence>
<feature type="region of interest" description="Disordered" evidence="1">
    <location>
        <begin position="1"/>
        <end position="37"/>
    </location>
</feature>
<organism evidence="3 5">
    <name type="scientific">Gordonia rubripertincta</name>
    <name type="common">Rhodococcus corallinus</name>
    <dbReference type="NCBI Taxonomy" id="36822"/>
    <lineage>
        <taxon>Bacteria</taxon>
        <taxon>Bacillati</taxon>
        <taxon>Actinomycetota</taxon>
        <taxon>Actinomycetes</taxon>
        <taxon>Mycobacteriales</taxon>
        <taxon>Gordoniaceae</taxon>
        <taxon>Gordonia</taxon>
    </lineage>
</organism>
<dbReference type="EMBL" id="JAFFGU010000001">
    <property type="protein sequence ID" value="MBM7276442.1"/>
    <property type="molecule type" value="Genomic_DNA"/>
</dbReference>
<evidence type="ECO:0000313" key="5">
    <source>
        <dbReference type="Proteomes" id="UP001195196"/>
    </source>
</evidence>
<gene>
    <name evidence="3" type="ORF">JTZ10_01595</name>
    <name evidence="4" type="ORF">QBL07_15610</name>
</gene>
<dbReference type="AlphaFoldDB" id="A0AAW4FZA8"/>
<feature type="compositionally biased region" description="Basic and acidic residues" evidence="1">
    <location>
        <begin position="1"/>
        <end position="10"/>
    </location>
</feature>
<protein>
    <submittedName>
        <fullName evidence="3">Uncharacterized protein</fullName>
    </submittedName>
</protein>
<dbReference type="EMBL" id="JARUXG010000009">
    <property type="protein sequence ID" value="MDG6782257.1"/>
    <property type="molecule type" value="Genomic_DNA"/>
</dbReference>
<keyword evidence="2" id="KW-0472">Membrane</keyword>
<evidence type="ECO:0000256" key="2">
    <source>
        <dbReference type="SAM" id="Phobius"/>
    </source>
</evidence>
<keyword evidence="2" id="KW-0812">Transmembrane</keyword>